<keyword evidence="1" id="KW-0732">Signal</keyword>
<dbReference type="Pfam" id="PF05444">
    <property type="entry name" value="DUF753"/>
    <property type="match status" value="3"/>
</dbReference>
<dbReference type="RefSeq" id="XP_023165417.2">
    <property type="nucleotide sequence ID" value="XM_023309649.2"/>
</dbReference>
<keyword evidence="3" id="KW-1185">Reference proteome</keyword>
<dbReference type="PANTHER" id="PTHR21721:SF27">
    <property type="entry name" value="GH09876P"/>
    <property type="match status" value="1"/>
</dbReference>
<dbReference type="PANTHER" id="PTHR21721">
    <property type="entry name" value="GH09876P-RELATED"/>
    <property type="match status" value="1"/>
</dbReference>
<evidence type="ECO:0000313" key="4">
    <source>
        <dbReference type="RefSeq" id="XP_023165417.2"/>
    </source>
</evidence>
<dbReference type="OMA" id="ELMQYQC"/>
<evidence type="ECO:0000256" key="1">
    <source>
        <dbReference type="SAM" id="SignalP"/>
    </source>
</evidence>
<gene>
    <name evidence="4" type="primary">LOC111595767</name>
</gene>
<accession>A0A6J1LP99</accession>
<protein>
    <submittedName>
        <fullName evidence="4">Keratin-associated protein 5-4</fullName>
    </submittedName>
</protein>
<dbReference type="Proteomes" id="UP000504633">
    <property type="component" value="Unplaced"/>
</dbReference>
<organism evidence="3 4">
    <name type="scientific">Drosophila hydei</name>
    <name type="common">Fruit fly</name>
    <dbReference type="NCBI Taxonomy" id="7224"/>
    <lineage>
        <taxon>Eukaryota</taxon>
        <taxon>Metazoa</taxon>
        <taxon>Ecdysozoa</taxon>
        <taxon>Arthropoda</taxon>
        <taxon>Hexapoda</taxon>
        <taxon>Insecta</taxon>
        <taxon>Pterygota</taxon>
        <taxon>Neoptera</taxon>
        <taxon>Endopterygota</taxon>
        <taxon>Diptera</taxon>
        <taxon>Brachycera</taxon>
        <taxon>Muscomorpha</taxon>
        <taxon>Ephydroidea</taxon>
        <taxon>Drosophilidae</taxon>
        <taxon>Drosophila</taxon>
    </lineage>
</organism>
<reference evidence="4" key="1">
    <citation type="submission" date="2025-08" db="UniProtKB">
        <authorList>
            <consortium name="RefSeq"/>
        </authorList>
    </citation>
    <scope>IDENTIFICATION</scope>
    <source>
        <strain evidence="4">15085-1641.00</strain>
        <tissue evidence="4">Whole body</tissue>
    </source>
</reference>
<evidence type="ECO:0000259" key="2">
    <source>
        <dbReference type="Pfam" id="PF05444"/>
    </source>
</evidence>
<feature type="domain" description="DUF753" evidence="2">
    <location>
        <begin position="241"/>
        <end position="312"/>
    </location>
</feature>
<feature type="chain" id="PRO_5026880785" evidence="1">
    <location>
        <begin position="25"/>
        <end position="424"/>
    </location>
</feature>
<proteinExistence type="predicted"/>
<dbReference type="KEGG" id="dhe:111595767"/>
<dbReference type="GeneID" id="111595767"/>
<name>A0A6J1LP99_DROHY</name>
<feature type="domain" description="DUF753" evidence="2">
    <location>
        <begin position="319"/>
        <end position="396"/>
    </location>
</feature>
<dbReference type="AlphaFoldDB" id="A0A6J1LP99"/>
<sequence length="424" mass="44883">MQSPKLSILIAALIAISQYKSVTALTCNAGTNGQVTCAEGVTECFVKTVAGNVTRGCVTDTTCVAPTCLTCKTDNCNEARMCKQCFGSQPDCGRTNGSADAFNTLCLTATDQCAIVVAANGTVSRGCRGACAANDPNCKSCTTDNCNVGIFPENRRLCYQCNGDTCGTPDNASMLLGCDIYQATGQKCYTIGTSATTMQRGCQTDSTADNKCSASSTDPNCLFCDNENGCNNRPYSRVLGSCYKCNDADKCLLQQEAGKESACAPAVYTQNENSCYTQLFNNGSVGRGCTNELADGCETTQNCNACTGDNCNVNIATFQCLICRSDYYAPCRQAKVQPENCPASSLTGPQAMKCFSGEWDGVVVRGCLSEASALMQYQCTAEADTRCQTCTGLGCNRLVYNGAATLQQMGLGLFALISIVRHYF</sequence>
<feature type="signal peptide" evidence="1">
    <location>
        <begin position="1"/>
        <end position="24"/>
    </location>
</feature>
<feature type="domain" description="DUF753" evidence="2">
    <location>
        <begin position="158"/>
        <end position="231"/>
    </location>
</feature>
<dbReference type="InterPro" id="IPR008472">
    <property type="entry name" value="DUF753"/>
</dbReference>
<dbReference type="OrthoDB" id="7979834at2759"/>
<evidence type="ECO:0000313" key="3">
    <source>
        <dbReference type="Proteomes" id="UP000504633"/>
    </source>
</evidence>